<dbReference type="GO" id="GO:0016241">
    <property type="term" value="P:regulation of macroautophagy"/>
    <property type="evidence" value="ECO:0007669"/>
    <property type="project" value="UniProtKB-ARBA"/>
</dbReference>
<dbReference type="GO" id="GO:0005764">
    <property type="term" value="C:lysosome"/>
    <property type="evidence" value="ECO:0007669"/>
    <property type="project" value="UniProtKB-ARBA"/>
</dbReference>
<comment type="similarity">
    <text evidence="4 12">Belongs to the glycosyl hydrolase 30 family.</text>
</comment>
<name>A0A6A4V0N2_AMPAM</name>
<comment type="catalytic activity">
    <reaction evidence="1">
        <text>a beta-D-glucosyl-(1&lt;-&gt;1')-N-acylsphing-4-enine + H2O = an N-acylsphing-4-enine + D-glucose</text>
        <dbReference type="Rhea" id="RHEA:13269"/>
        <dbReference type="ChEBI" id="CHEBI:4167"/>
        <dbReference type="ChEBI" id="CHEBI:15377"/>
        <dbReference type="ChEBI" id="CHEBI:22801"/>
        <dbReference type="ChEBI" id="CHEBI:52639"/>
        <dbReference type="EC" id="3.2.1.45"/>
    </reaction>
    <physiologicalReaction direction="left-to-right" evidence="1">
        <dbReference type="Rhea" id="RHEA:13270"/>
    </physiologicalReaction>
</comment>
<gene>
    <name evidence="16" type="primary">GBA_1</name>
    <name evidence="16" type="ORF">FJT64_001450</name>
</gene>
<dbReference type="GO" id="GO:0006066">
    <property type="term" value="P:alcohol metabolic process"/>
    <property type="evidence" value="ECO:0007669"/>
    <property type="project" value="UniProtKB-ARBA"/>
</dbReference>
<evidence type="ECO:0000256" key="6">
    <source>
        <dbReference type="ARBA" id="ARBA00022729"/>
    </source>
</evidence>
<protein>
    <recommendedName>
        <fullName evidence="5 12">Glucosylceramidase</fullName>
        <ecNumber evidence="5 12">3.2.1.45</ecNumber>
    </recommendedName>
</protein>
<dbReference type="PRINTS" id="PR00843">
    <property type="entry name" value="GLHYDRLASE30"/>
</dbReference>
<dbReference type="SUPFAM" id="SSF51445">
    <property type="entry name" value="(Trans)glycosidases"/>
    <property type="match status" value="1"/>
</dbReference>
<feature type="domain" description="Glycosyl hydrolase family 30 TIM-barrel" evidence="14">
    <location>
        <begin position="100"/>
        <end position="442"/>
    </location>
</feature>
<reference evidence="16 17" key="1">
    <citation type="submission" date="2019-07" db="EMBL/GenBank/DDBJ databases">
        <title>Draft genome assembly of a fouling barnacle, Amphibalanus amphitrite (Darwin, 1854): The first reference genome for Thecostraca.</title>
        <authorList>
            <person name="Kim W."/>
        </authorList>
    </citation>
    <scope>NUCLEOTIDE SEQUENCE [LARGE SCALE GENOMIC DNA]</scope>
    <source>
        <strain evidence="16">SNU_AA5</strain>
        <tissue evidence="16">Soma without cirri and trophi</tissue>
    </source>
</reference>
<dbReference type="InterPro" id="IPR017853">
    <property type="entry name" value="GH"/>
</dbReference>
<dbReference type="InterPro" id="IPR033452">
    <property type="entry name" value="GH30_C"/>
</dbReference>
<comment type="catalytic activity">
    <reaction evidence="10">
        <text>a beta-D-glucosylceramide + H2O = an N-acyl-sphingoid base + D-glucose</text>
        <dbReference type="Rhea" id="RHEA:81447"/>
        <dbReference type="ChEBI" id="CHEBI:4167"/>
        <dbReference type="ChEBI" id="CHEBI:15377"/>
        <dbReference type="ChEBI" id="CHEBI:83264"/>
        <dbReference type="ChEBI" id="CHEBI:83273"/>
    </reaction>
    <physiologicalReaction direction="left-to-right" evidence="10">
        <dbReference type="Rhea" id="RHEA:81448"/>
    </physiologicalReaction>
</comment>
<dbReference type="AlphaFoldDB" id="A0A6A4V0N2"/>
<dbReference type="Pfam" id="PF17189">
    <property type="entry name" value="Glyco_hydro_30C"/>
    <property type="match status" value="1"/>
</dbReference>
<dbReference type="GO" id="GO:0007040">
    <property type="term" value="P:lysosome organization"/>
    <property type="evidence" value="ECO:0007669"/>
    <property type="project" value="UniProtKB-ARBA"/>
</dbReference>
<comment type="catalytic activity">
    <reaction evidence="11">
        <text>an N-acyl-1-beta-D-glucosyl-15-methylhexadecasphing-4-enine + H2O = an N-acyl-15-methylhexadecasphing-4-enine + D-glucose</text>
        <dbReference type="Rhea" id="RHEA:34755"/>
        <dbReference type="ChEBI" id="CHEBI:4167"/>
        <dbReference type="ChEBI" id="CHEBI:15377"/>
        <dbReference type="ChEBI" id="CHEBI:70815"/>
        <dbReference type="ChEBI" id="CHEBI:70846"/>
    </reaction>
    <physiologicalReaction direction="left-to-right" evidence="11">
        <dbReference type="Rhea" id="RHEA:34756"/>
    </physiologicalReaction>
</comment>
<keyword evidence="8 12" id="KW-0746">Sphingolipid metabolism</keyword>
<feature type="domain" description="Glycosyl hydrolase family 30 beta sandwich" evidence="15">
    <location>
        <begin position="456"/>
        <end position="506"/>
    </location>
</feature>
<dbReference type="Pfam" id="PF02055">
    <property type="entry name" value="Glyco_hydro_30"/>
    <property type="match status" value="1"/>
</dbReference>
<dbReference type="PANTHER" id="PTHR11069">
    <property type="entry name" value="GLUCOSYLCERAMIDASE"/>
    <property type="match status" value="1"/>
</dbReference>
<evidence type="ECO:0000256" key="5">
    <source>
        <dbReference type="ARBA" id="ARBA00012658"/>
    </source>
</evidence>
<dbReference type="GO" id="GO:0005774">
    <property type="term" value="C:vacuolar membrane"/>
    <property type="evidence" value="ECO:0007669"/>
    <property type="project" value="UniProtKB-ARBA"/>
</dbReference>
<evidence type="ECO:0000256" key="7">
    <source>
        <dbReference type="ARBA" id="ARBA00022801"/>
    </source>
</evidence>
<evidence type="ECO:0000256" key="10">
    <source>
        <dbReference type="ARBA" id="ARBA00050474"/>
    </source>
</evidence>
<evidence type="ECO:0000256" key="13">
    <source>
        <dbReference type="SAM" id="SignalP"/>
    </source>
</evidence>
<comment type="caution">
    <text evidence="16">The sequence shown here is derived from an EMBL/GenBank/DDBJ whole genome shotgun (WGS) entry which is preliminary data.</text>
</comment>
<evidence type="ECO:0000259" key="14">
    <source>
        <dbReference type="Pfam" id="PF02055"/>
    </source>
</evidence>
<comment type="pathway">
    <text evidence="2">Lipid metabolism; sphingolipid metabolism.</text>
</comment>
<dbReference type="GO" id="GO:0010605">
    <property type="term" value="P:negative regulation of macromolecule metabolic process"/>
    <property type="evidence" value="ECO:0007669"/>
    <property type="project" value="UniProtKB-ARBA"/>
</dbReference>
<feature type="signal peptide" evidence="13">
    <location>
        <begin position="1"/>
        <end position="21"/>
    </location>
</feature>
<feature type="chain" id="PRO_5025568152" description="Glucosylceramidase" evidence="13">
    <location>
        <begin position="22"/>
        <end position="513"/>
    </location>
</feature>
<dbReference type="EMBL" id="VIIS01002186">
    <property type="protein sequence ID" value="KAF0287513.1"/>
    <property type="molecule type" value="Genomic_DNA"/>
</dbReference>
<evidence type="ECO:0000256" key="9">
    <source>
        <dbReference type="ARBA" id="ARBA00023098"/>
    </source>
</evidence>
<evidence type="ECO:0000256" key="11">
    <source>
        <dbReference type="ARBA" id="ARBA00051345"/>
    </source>
</evidence>
<evidence type="ECO:0000256" key="1">
    <source>
        <dbReference type="ARBA" id="ARBA00001013"/>
    </source>
</evidence>
<dbReference type="GO" id="GO:0042391">
    <property type="term" value="P:regulation of membrane potential"/>
    <property type="evidence" value="ECO:0007669"/>
    <property type="project" value="UniProtKB-ARBA"/>
</dbReference>
<keyword evidence="17" id="KW-1185">Reference proteome</keyword>
<evidence type="ECO:0000313" key="16">
    <source>
        <dbReference type="EMBL" id="KAF0287513.1"/>
    </source>
</evidence>
<dbReference type="SUPFAM" id="SSF51011">
    <property type="entry name" value="Glycosyl hydrolase domain"/>
    <property type="match status" value="1"/>
</dbReference>
<keyword evidence="12" id="KW-0326">Glycosidase</keyword>
<dbReference type="Gene3D" id="2.60.40.1180">
    <property type="entry name" value="Golgi alpha-mannosidase II"/>
    <property type="match status" value="1"/>
</dbReference>
<keyword evidence="9 12" id="KW-0443">Lipid metabolism</keyword>
<dbReference type="FunFam" id="3.20.20.80:FF:000030">
    <property type="entry name" value="Lysosomal acid glucosylceramidase"/>
    <property type="match status" value="1"/>
</dbReference>
<dbReference type="GO" id="GO:0005102">
    <property type="term" value="F:signaling receptor binding"/>
    <property type="evidence" value="ECO:0007669"/>
    <property type="project" value="UniProtKB-ARBA"/>
</dbReference>
<evidence type="ECO:0000313" key="17">
    <source>
        <dbReference type="Proteomes" id="UP000440578"/>
    </source>
</evidence>
<dbReference type="InterPro" id="IPR001139">
    <property type="entry name" value="Glyco_hydro_30"/>
</dbReference>
<keyword evidence="7 12" id="KW-0378">Hydrolase</keyword>
<dbReference type="GO" id="GO:0004348">
    <property type="term" value="F:glucosylceramidase activity"/>
    <property type="evidence" value="ECO:0007669"/>
    <property type="project" value="UniProtKB-EC"/>
</dbReference>
<dbReference type="EC" id="3.2.1.45" evidence="5 12"/>
<proteinExistence type="inferred from homology"/>
<dbReference type="GO" id="GO:0016758">
    <property type="term" value="F:hexosyltransferase activity"/>
    <property type="evidence" value="ECO:0007669"/>
    <property type="project" value="UniProtKB-ARBA"/>
</dbReference>
<dbReference type="Gene3D" id="3.20.20.80">
    <property type="entry name" value="Glycosidases"/>
    <property type="match status" value="1"/>
</dbReference>
<sequence>MSRALLLWAAALLALSAGAAALPCSPLTFDEDSVVCVCNATYCDTFPELTPPSGADVLVVTSSRGGDRFAVTSAQFGPEACPPEWVTGVRVPQAETRQQVSGFGGAFTDAAGVNINSLSPEVQDQLLRAYFAEEGIRYKLGRVPIAGTDFSERPYSYDDNPGDESLEQFALTEEDFLLKIPHILAARELAPDLQLFGSAWSAPAWMKTNYDFIGIGFLKTEYYQLWADYIVRFLEEYVANGIPIQAITTQNEPTNGLDSYGFWNTMAWTPEMQRDWVRDNLGPTIRGNANFSDTKIIILDDQRILLPDWVNTILDDADAAQYVDAIGVHWYRDGDAPASLLTDTHKLHPNVPLIATEACEGSIFEKTVALGAWSRADTYAADILDDLNNWVTGWVDWNIALDMTGGPNWAGNYVESPIIIDAHGDQFFKQPMYYALGHFSVLLPHGTDIVAMEDPSDSLKGVVGLRADGQTVVTLLNRAEEAQQVVVTDATRGSVSLTLPARSLTSVLYATAD</sequence>
<dbReference type="GO" id="GO:0006680">
    <property type="term" value="P:glucosylceramide catabolic process"/>
    <property type="evidence" value="ECO:0007669"/>
    <property type="project" value="UniProtKB-ARBA"/>
</dbReference>
<dbReference type="Proteomes" id="UP000440578">
    <property type="component" value="Unassembled WGS sequence"/>
</dbReference>
<evidence type="ECO:0000256" key="8">
    <source>
        <dbReference type="ARBA" id="ARBA00022919"/>
    </source>
</evidence>
<evidence type="ECO:0000259" key="15">
    <source>
        <dbReference type="Pfam" id="PF17189"/>
    </source>
</evidence>
<dbReference type="GO" id="GO:0006914">
    <property type="term" value="P:autophagy"/>
    <property type="evidence" value="ECO:0007669"/>
    <property type="project" value="UniProtKB-ARBA"/>
</dbReference>
<dbReference type="OrthoDB" id="2160638at2759"/>
<keyword evidence="6 13" id="KW-0732">Signal</keyword>
<organism evidence="16 17">
    <name type="scientific">Amphibalanus amphitrite</name>
    <name type="common">Striped barnacle</name>
    <name type="synonym">Balanus amphitrite</name>
    <dbReference type="NCBI Taxonomy" id="1232801"/>
    <lineage>
        <taxon>Eukaryota</taxon>
        <taxon>Metazoa</taxon>
        <taxon>Ecdysozoa</taxon>
        <taxon>Arthropoda</taxon>
        <taxon>Crustacea</taxon>
        <taxon>Multicrustacea</taxon>
        <taxon>Cirripedia</taxon>
        <taxon>Thoracica</taxon>
        <taxon>Thoracicalcarea</taxon>
        <taxon>Balanomorpha</taxon>
        <taxon>Balanoidea</taxon>
        <taxon>Balanidae</taxon>
        <taxon>Amphibalaninae</taxon>
        <taxon>Amphibalanus</taxon>
    </lineage>
</organism>
<accession>A0A6A4V0N2</accession>
<evidence type="ECO:0000256" key="12">
    <source>
        <dbReference type="RuleBase" id="RU361188"/>
    </source>
</evidence>
<dbReference type="PANTHER" id="PTHR11069:SF23">
    <property type="entry name" value="LYSOSOMAL ACID GLUCOSYLCERAMIDASE"/>
    <property type="match status" value="1"/>
</dbReference>
<dbReference type="GO" id="GO:0030163">
    <property type="term" value="P:protein catabolic process"/>
    <property type="evidence" value="ECO:0007669"/>
    <property type="project" value="UniProtKB-ARBA"/>
</dbReference>
<dbReference type="GO" id="GO:0032006">
    <property type="term" value="P:regulation of TOR signaling"/>
    <property type="evidence" value="ECO:0007669"/>
    <property type="project" value="UniProtKB-ARBA"/>
</dbReference>
<evidence type="ECO:0000256" key="2">
    <source>
        <dbReference type="ARBA" id="ARBA00004760"/>
    </source>
</evidence>
<dbReference type="InterPro" id="IPR033453">
    <property type="entry name" value="Glyco_hydro_30_TIM-barrel"/>
</dbReference>
<dbReference type="GO" id="GO:0051246">
    <property type="term" value="P:regulation of protein metabolic process"/>
    <property type="evidence" value="ECO:0007669"/>
    <property type="project" value="UniProtKB-ARBA"/>
</dbReference>
<dbReference type="InterPro" id="IPR013780">
    <property type="entry name" value="Glyco_hydro_b"/>
</dbReference>
<evidence type="ECO:0000256" key="4">
    <source>
        <dbReference type="ARBA" id="ARBA00005382"/>
    </source>
</evidence>
<dbReference type="GO" id="GO:0008202">
    <property type="term" value="P:steroid metabolic process"/>
    <property type="evidence" value="ECO:0007669"/>
    <property type="project" value="UniProtKB-ARBA"/>
</dbReference>
<evidence type="ECO:0000256" key="3">
    <source>
        <dbReference type="ARBA" id="ARBA00004991"/>
    </source>
</evidence>
<comment type="pathway">
    <text evidence="3">Sphingolipid metabolism.</text>
</comment>